<dbReference type="InterPro" id="IPR011257">
    <property type="entry name" value="DNA_glycosylase"/>
</dbReference>
<dbReference type="PANTHER" id="PTHR30037">
    <property type="entry name" value="DNA-3-METHYLADENINE GLYCOSYLASE 1"/>
    <property type="match status" value="1"/>
</dbReference>
<dbReference type="InterPro" id="IPR052891">
    <property type="entry name" value="DNA-3mA_glycosylase"/>
</dbReference>
<evidence type="ECO:0000313" key="1">
    <source>
        <dbReference type="EMBL" id="QSX37209.1"/>
    </source>
</evidence>
<dbReference type="InterPro" id="IPR005019">
    <property type="entry name" value="Adenine_glyco"/>
</dbReference>
<dbReference type="EMBL" id="CP071502">
    <property type="protein sequence ID" value="QSX37209.1"/>
    <property type="molecule type" value="Genomic_DNA"/>
</dbReference>
<dbReference type="PANTHER" id="PTHR30037:SF3">
    <property type="entry name" value="BLR0857 PROTEIN"/>
    <property type="match status" value="1"/>
</dbReference>
<dbReference type="RefSeq" id="WP_207380468.1">
    <property type="nucleotide sequence ID" value="NZ_CP071502.1"/>
</dbReference>
<dbReference type="Pfam" id="PF03352">
    <property type="entry name" value="Adenine_glyco"/>
    <property type="match status" value="1"/>
</dbReference>
<sequence length="229" mass="25493">MQKAEPFKHIYERACERKGGESGLAQLLPQVLTAAEYRNHSDAELLSAISRQVFQSGFVWKVVQAKWPAYEQAFFGFEPLKVLLLSPEQLAARAADPDLIRHAKKTQAIYDNAIMVTDIAREHGSLAAFIADWPTADITGLWQQLKRRGARLGGNTGPYFLRGTGKDTFLLSTDVQGYFKAHKLVDGSFSSQKTLAQVQATFNDWQQQTGKPLAHLSRILSCSVGDNRL</sequence>
<dbReference type="Gene3D" id="1.10.340.30">
    <property type="entry name" value="Hypothetical protein, domain 2"/>
    <property type="match status" value="1"/>
</dbReference>
<reference evidence="1 2" key="1">
    <citation type="submission" date="2021-03" db="EMBL/GenBank/DDBJ databases">
        <title>Novel species identification of genus Shewanella.</title>
        <authorList>
            <person name="Liu G."/>
            <person name="Zhang Q."/>
        </authorList>
    </citation>
    <scope>NUCLEOTIDE SEQUENCE [LARGE SCALE GENOMIC DNA]</scope>
    <source>
        <strain evidence="1 2">FJAT-52962</strain>
    </source>
</reference>
<gene>
    <name evidence="1" type="ORF">JYB85_18510</name>
</gene>
<accession>A0ABX7R0K5</accession>
<evidence type="ECO:0000313" key="2">
    <source>
        <dbReference type="Proteomes" id="UP000663207"/>
    </source>
</evidence>
<name>A0ABX7R0K5_9GAMM</name>
<dbReference type="Proteomes" id="UP000663207">
    <property type="component" value="Chromosome"/>
</dbReference>
<protein>
    <submittedName>
        <fullName evidence="1">DNA-3-methyladenine glycosylase I</fullName>
    </submittedName>
</protein>
<dbReference type="SUPFAM" id="SSF48150">
    <property type="entry name" value="DNA-glycosylase"/>
    <property type="match status" value="1"/>
</dbReference>
<keyword evidence="2" id="KW-1185">Reference proteome</keyword>
<proteinExistence type="predicted"/>
<organism evidence="1 2">
    <name type="scientific">Shewanella sedimentimangrovi</name>
    <dbReference type="NCBI Taxonomy" id="2814293"/>
    <lineage>
        <taxon>Bacteria</taxon>
        <taxon>Pseudomonadati</taxon>
        <taxon>Pseudomonadota</taxon>
        <taxon>Gammaproteobacteria</taxon>
        <taxon>Alteromonadales</taxon>
        <taxon>Shewanellaceae</taxon>
        <taxon>Shewanella</taxon>
    </lineage>
</organism>